<organism evidence="1">
    <name type="scientific">Anguilla anguilla</name>
    <name type="common">European freshwater eel</name>
    <name type="synonym">Muraena anguilla</name>
    <dbReference type="NCBI Taxonomy" id="7936"/>
    <lineage>
        <taxon>Eukaryota</taxon>
        <taxon>Metazoa</taxon>
        <taxon>Chordata</taxon>
        <taxon>Craniata</taxon>
        <taxon>Vertebrata</taxon>
        <taxon>Euteleostomi</taxon>
        <taxon>Actinopterygii</taxon>
        <taxon>Neopterygii</taxon>
        <taxon>Teleostei</taxon>
        <taxon>Anguilliformes</taxon>
        <taxon>Anguillidae</taxon>
        <taxon>Anguilla</taxon>
    </lineage>
</organism>
<proteinExistence type="predicted"/>
<reference evidence="1" key="1">
    <citation type="submission" date="2014-11" db="EMBL/GenBank/DDBJ databases">
        <authorList>
            <person name="Amaro Gonzalez C."/>
        </authorList>
    </citation>
    <scope>NUCLEOTIDE SEQUENCE</scope>
</reference>
<sequence>MRDALRAHGGH</sequence>
<accession>A0A0E9Y2I6</accession>
<protein>
    <submittedName>
        <fullName evidence="1">Uncharacterized protein</fullName>
    </submittedName>
</protein>
<name>A0A0E9Y2I6_ANGAN</name>
<reference evidence="1" key="2">
    <citation type="journal article" date="2015" name="Fish Shellfish Immunol.">
        <title>Early steps in the European eel (Anguilla anguilla)-Vibrio vulnificus interaction in the gills: Role of the RtxA13 toxin.</title>
        <authorList>
            <person name="Callol A."/>
            <person name="Pajuelo D."/>
            <person name="Ebbesson L."/>
            <person name="Teles M."/>
            <person name="MacKenzie S."/>
            <person name="Amaro C."/>
        </authorList>
    </citation>
    <scope>NUCLEOTIDE SEQUENCE</scope>
</reference>
<evidence type="ECO:0000313" key="1">
    <source>
        <dbReference type="EMBL" id="JAI08451.1"/>
    </source>
</evidence>
<dbReference type="EMBL" id="GBXM01000127">
    <property type="protein sequence ID" value="JAI08451.1"/>
    <property type="molecule type" value="Transcribed_RNA"/>
</dbReference>